<name>A0A1J7GPD0_LUPAN</name>
<feature type="transmembrane region" description="Helical" evidence="9">
    <location>
        <begin position="149"/>
        <end position="168"/>
    </location>
</feature>
<gene>
    <name evidence="10" type="ORF">TanjilG_10244</name>
</gene>
<evidence type="ECO:0000256" key="3">
    <source>
        <dbReference type="ARBA" id="ARBA00008426"/>
    </source>
</evidence>
<reference evidence="10 11" key="1">
    <citation type="journal article" date="2017" name="Plant Biotechnol. J.">
        <title>A comprehensive draft genome sequence for lupin (Lupinus angustifolius), an emerging health food: insights into plant-microbe interactions and legume evolution.</title>
        <authorList>
            <person name="Hane J.K."/>
            <person name="Ming Y."/>
            <person name="Kamphuis L.G."/>
            <person name="Nelson M.N."/>
            <person name="Garg G."/>
            <person name="Atkins C.A."/>
            <person name="Bayer P.E."/>
            <person name="Bravo A."/>
            <person name="Bringans S."/>
            <person name="Cannon S."/>
            <person name="Edwards D."/>
            <person name="Foley R."/>
            <person name="Gao L.L."/>
            <person name="Harrison M.J."/>
            <person name="Huang W."/>
            <person name="Hurgobin B."/>
            <person name="Li S."/>
            <person name="Liu C.W."/>
            <person name="McGrath A."/>
            <person name="Morahan G."/>
            <person name="Murray J."/>
            <person name="Weller J."/>
            <person name="Jian J."/>
            <person name="Singh K.B."/>
        </authorList>
    </citation>
    <scope>NUCLEOTIDE SEQUENCE [LARGE SCALE GENOMIC DNA]</scope>
    <source>
        <strain evidence="11">cv. Tanjil</strain>
        <tissue evidence="10">Whole plant</tissue>
    </source>
</reference>
<dbReference type="Pfam" id="PF00923">
    <property type="entry name" value="TAL_FSA"/>
    <property type="match status" value="1"/>
</dbReference>
<comment type="similarity">
    <text evidence="3">Belongs to the transaldolase family. Type 2 subfamily.</text>
</comment>
<keyword evidence="5" id="KW-0808">Transferase</keyword>
<keyword evidence="9" id="KW-0812">Transmembrane</keyword>
<dbReference type="Proteomes" id="UP000188354">
    <property type="component" value="Unassembled WGS sequence"/>
</dbReference>
<dbReference type="GO" id="GO:0004801">
    <property type="term" value="F:transaldolase activity"/>
    <property type="evidence" value="ECO:0007669"/>
    <property type="project" value="UniProtKB-EC"/>
</dbReference>
<feature type="transmembrane region" description="Helical" evidence="9">
    <location>
        <begin position="256"/>
        <end position="277"/>
    </location>
</feature>
<dbReference type="InterPro" id="IPR004732">
    <property type="entry name" value="Transaldolase_2"/>
</dbReference>
<keyword evidence="4" id="KW-0963">Cytoplasm</keyword>
<evidence type="ECO:0000313" key="10">
    <source>
        <dbReference type="EMBL" id="OIV89962.1"/>
    </source>
</evidence>
<feature type="transmembrane region" description="Helical" evidence="9">
    <location>
        <begin position="821"/>
        <end position="839"/>
    </location>
</feature>
<dbReference type="GO" id="GO:0006098">
    <property type="term" value="P:pentose-phosphate shunt"/>
    <property type="evidence" value="ECO:0007669"/>
    <property type="project" value="UniProtKB-UniPathway"/>
</dbReference>
<organism evidence="10 11">
    <name type="scientific">Lupinus angustifolius</name>
    <name type="common">Narrow-leaved blue lupine</name>
    <dbReference type="NCBI Taxonomy" id="3871"/>
    <lineage>
        <taxon>Eukaryota</taxon>
        <taxon>Viridiplantae</taxon>
        <taxon>Streptophyta</taxon>
        <taxon>Embryophyta</taxon>
        <taxon>Tracheophyta</taxon>
        <taxon>Spermatophyta</taxon>
        <taxon>Magnoliopsida</taxon>
        <taxon>eudicotyledons</taxon>
        <taxon>Gunneridae</taxon>
        <taxon>Pentapetalae</taxon>
        <taxon>rosids</taxon>
        <taxon>fabids</taxon>
        <taxon>Fabales</taxon>
        <taxon>Fabaceae</taxon>
        <taxon>Papilionoideae</taxon>
        <taxon>50 kb inversion clade</taxon>
        <taxon>genistoids sensu lato</taxon>
        <taxon>core genistoids</taxon>
        <taxon>Genisteae</taxon>
        <taxon>Lupinus</taxon>
    </lineage>
</organism>
<feature type="transmembrane region" description="Helical" evidence="9">
    <location>
        <begin position="873"/>
        <end position="892"/>
    </location>
</feature>
<feature type="transmembrane region" description="Helical" evidence="9">
    <location>
        <begin position="657"/>
        <end position="675"/>
    </location>
</feature>
<evidence type="ECO:0000256" key="1">
    <source>
        <dbReference type="ARBA" id="ARBA00003518"/>
    </source>
</evidence>
<feature type="transmembrane region" description="Helical" evidence="9">
    <location>
        <begin position="331"/>
        <end position="351"/>
    </location>
</feature>
<dbReference type="InterPro" id="IPR018225">
    <property type="entry name" value="Transaldolase_AS"/>
</dbReference>
<feature type="transmembrane region" description="Helical" evidence="9">
    <location>
        <begin position="216"/>
        <end position="235"/>
    </location>
</feature>
<feature type="transmembrane region" description="Helical" evidence="9">
    <location>
        <begin position="951"/>
        <end position="973"/>
    </location>
</feature>
<evidence type="ECO:0000256" key="2">
    <source>
        <dbReference type="ARBA" id="ARBA00004496"/>
    </source>
</evidence>
<comment type="function">
    <text evidence="1">Transaldolase is important for the balance of metabolites in the pentose-phosphate pathway.</text>
</comment>
<dbReference type="OMA" id="WMTLITA"/>
<dbReference type="GO" id="GO:0005975">
    <property type="term" value="P:carbohydrate metabolic process"/>
    <property type="evidence" value="ECO:0007669"/>
    <property type="project" value="InterPro"/>
</dbReference>
<dbReference type="PANTHER" id="PTHR35313:SF1">
    <property type="entry name" value="NO EXINE FORMATION 1"/>
    <property type="match status" value="1"/>
</dbReference>
<feature type="transmembrane region" description="Helical" evidence="9">
    <location>
        <begin position="741"/>
        <end position="760"/>
    </location>
</feature>
<dbReference type="GO" id="GO:0005737">
    <property type="term" value="C:cytoplasm"/>
    <property type="evidence" value="ECO:0007669"/>
    <property type="project" value="UniProtKB-SubCell"/>
</dbReference>
<accession>A0A1J7GPD0</accession>
<feature type="compositionally biased region" description="Low complexity" evidence="8">
    <location>
        <begin position="16"/>
        <end position="63"/>
    </location>
</feature>
<feature type="transmembrane region" description="Helical" evidence="9">
    <location>
        <begin position="790"/>
        <end position="809"/>
    </location>
</feature>
<dbReference type="Gramene" id="OIV89962">
    <property type="protein sequence ID" value="OIV89962"/>
    <property type="gene ID" value="TanjilG_10244"/>
</dbReference>
<evidence type="ECO:0000256" key="5">
    <source>
        <dbReference type="ARBA" id="ARBA00022679"/>
    </source>
</evidence>
<evidence type="ECO:0000313" key="11">
    <source>
        <dbReference type="Proteomes" id="UP000188354"/>
    </source>
</evidence>
<dbReference type="FunFam" id="3.20.20.70:FF:000174">
    <property type="entry name" value="Transaldolase type"/>
    <property type="match status" value="1"/>
</dbReference>
<evidence type="ECO:0000256" key="9">
    <source>
        <dbReference type="SAM" id="Phobius"/>
    </source>
</evidence>
<feature type="transmembrane region" description="Helical" evidence="9">
    <location>
        <begin position="363"/>
        <end position="383"/>
    </location>
</feature>
<feature type="transmembrane region" description="Helical" evidence="9">
    <location>
        <begin position="395"/>
        <end position="418"/>
    </location>
</feature>
<feature type="transmembrane region" description="Helical" evidence="9">
    <location>
        <begin position="566"/>
        <end position="584"/>
    </location>
</feature>
<evidence type="ECO:0000256" key="7">
    <source>
        <dbReference type="ARBA" id="ARBA00048810"/>
    </source>
</evidence>
<sequence length="1450" mass="159654">MLPPELQPRSFRPHISTSTSAPSFSSSSSANPNSTTSFRFQSNDSTNNNNININSSSSRSTETTRIPHSFSYNSRIAIALIPSALFLLDLGGATLLSLLLIGLMISYILDSLNFKPASFISIHLSLIFSQLTLFYTFFTSSPFPHSLSLSSLASLLCGVHTFLIAIWSSLQFKFVIIQNPTVVLALERLLFATVPIAASSVFTWATISAVGINNSAYYLLTFNCIFYWIFSIPRVSSFKSKHQVRYHGGEIPHETFILGPLESCVHTLYLLFVPLVFHIASHYAVVFSSAASFCDLVLLFFVPFLFQLYASTRGALWWVTKNENQVRSIRVVNGAVALVLVVVALEVRVVFHSFGRYIQVPPPLNYVLVSVTMLGGAVAGGAYAMGMVSDALSSVAFTTSAIVVSSAGAVVVGFPVLFLPLPAVAGFYLARFFEKKSLISYFAFVILGSLMVTWFVLHNFWDLNIWMAGMSLKSFCKLIIANAVLAMAIPGLALLPSKLNFLSEVSLIGHALLLCHIENRFFSYSSIYYYGFEDEVMYPSYMVVMTTLLGLALVRRLSADHRIGGKTVWVLTCLYSSKLAVLFIASKSVVWVSAVLLLAVSPPLLLYRERSKTASSKMKPWQGYTHAFVVALSVWFCRETIFEALQWWNGRSPSDGLILGFCILLTGLACIPIVALHFSHVLPAKRCLVLVVATGLLFILMQPPLPLSLGYQSDLIKNARHSADDISIYGYMAGNPTWPSWLLILAILLTLASITSIIPIKYIVELRTFYSIAMGVAVGIYISAEYFLLPWVLHVLIVVTMVCASVFVVFTHMPSASSPKLLPWVFALVVALFPVTYLLEGQLRIKNILEDSEIGNLGEEEKKLTTLLAIEGARTSLLGLYAAIFMLIALEIKYKLALILREKAIDIGGARQNHSGQSASASFLPRMRFMQHRRASTVPSFTIKRMAADGAWMPAVGNVATILCFAICLVLNFNLTGGSNRAIFFLAPILLLLNQDSDFFAGFGDRHRYFPVAVVISAYFVLTALYDIWEDVWQGNSGAWGLQIGGPDWIYVVKNLALLILTFPSHILFNRIRCSQSDGNGIAAKRTVLHDLYEKEGQSPWYDNLCRPVTDLLPLIASGVRGVTSNPAIFQKAISSSNAYNDQFRELVQAGKDIESAYWELVVKDIQDASKLFEPIYDQTDGADGYVSVEVSPRLADDTEGTVEAAKWLHKVVSRPNVYIKIPATAPCVPSIKEVIANGISVNVTLIFSIARYEAVIDAYLDGLEASGLDDLSRVTSVASFFVSRVDTLIDNLLEKIGTPEALNLRGKAAVVQAALAYQLYQKKFSGPRWEALVKKGAKKQRLLWASTSVKNPAYPDTLYVAPLIGPDTVSTMPDQALEAFIDHGTVSRTIDSNASEAEGIYNALQKLGIDWKFVGDQLEVEGVDSFKKSFDSLLDTLQEKANSLKLVSL</sequence>
<evidence type="ECO:0000256" key="8">
    <source>
        <dbReference type="SAM" id="MobiDB-lite"/>
    </source>
</evidence>
<dbReference type="InterPro" id="IPR013785">
    <property type="entry name" value="Aldolase_TIM"/>
</dbReference>
<dbReference type="UniPathway" id="UPA00115">
    <property type="reaction ID" value="UER00414"/>
</dbReference>
<evidence type="ECO:0000256" key="4">
    <source>
        <dbReference type="ARBA" id="ARBA00022490"/>
    </source>
</evidence>
<feature type="transmembrane region" description="Helical" evidence="9">
    <location>
        <begin position="478"/>
        <end position="495"/>
    </location>
</feature>
<comment type="subcellular location">
    <subcellularLocation>
        <location evidence="2">Cytoplasm</location>
    </subcellularLocation>
</comment>
<dbReference type="PROSITE" id="PS01054">
    <property type="entry name" value="TRANSALDOLASE_1"/>
    <property type="match status" value="1"/>
</dbReference>
<dbReference type="CDD" id="cd00955">
    <property type="entry name" value="Transaldolase_like"/>
    <property type="match status" value="1"/>
</dbReference>
<dbReference type="SUPFAM" id="SSF51569">
    <property type="entry name" value="Aldolase"/>
    <property type="match status" value="1"/>
</dbReference>
<feature type="transmembrane region" description="Helical" evidence="9">
    <location>
        <begin position="189"/>
        <end position="210"/>
    </location>
</feature>
<feature type="transmembrane region" description="Helical" evidence="9">
    <location>
        <begin position="627"/>
        <end position="645"/>
    </location>
</feature>
<feature type="transmembrane region" description="Helical" evidence="9">
    <location>
        <begin position="117"/>
        <end position="137"/>
    </location>
</feature>
<dbReference type="NCBIfam" id="NF002881">
    <property type="entry name" value="PRK03343.1"/>
    <property type="match status" value="1"/>
</dbReference>
<dbReference type="Gene3D" id="3.20.20.70">
    <property type="entry name" value="Aldolase class I"/>
    <property type="match status" value="1"/>
</dbReference>
<keyword evidence="6" id="KW-0704">Schiff base</keyword>
<protein>
    <submittedName>
        <fullName evidence="10">Uncharacterized protein</fullName>
    </submittedName>
</protein>
<dbReference type="HAMAP" id="MF_00493">
    <property type="entry name" value="Transaldolase_2"/>
    <property type="match status" value="1"/>
</dbReference>
<dbReference type="STRING" id="3871.A0A1J7GPD0"/>
<dbReference type="EMBL" id="KV862200">
    <property type="protein sequence ID" value="OIV89962.1"/>
    <property type="molecule type" value="Genomic_DNA"/>
</dbReference>
<feature type="transmembrane region" description="Helical" evidence="9">
    <location>
        <begin position="76"/>
        <end position="105"/>
    </location>
</feature>
<keyword evidence="9" id="KW-0472">Membrane</keyword>
<keyword evidence="9" id="KW-1133">Transmembrane helix</keyword>
<feature type="transmembrane region" description="Helical" evidence="9">
    <location>
        <begin position="590"/>
        <end position="607"/>
    </location>
</feature>
<proteinExistence type="inferred from homology"/>
<feature type="transmembrane region" description="Helical" evidence="9">
    <location>
        <begin position="536"/>
        <end position="554"/>
    </location>
</feature>
<comment type="catalytic activity">
    <reaction evidence="7">
        <text>D-sedoheptulose 7-phosphate + D-glyceraldehyde 3-phosphate = D-erythrose 4-phosphate + beta-D-fructose 6-phosphate</text>
        <dbReference type="Rhea" id="RHEA:17053"/>
        <dbReference type="ChEBI" id="CHEBI:16897"/>
        <dbReference type="ChEBI" id="CHEBI:57483"/>
        <dbReference type="ChEBI" id="CHEBI:57634"/>
        <dbReference type="ChEBI" id="CHEBI:59776"/>
        <dbReference type="EC" id="2.2.1.2"/>
    </reaction>
</comment>
<feature type="transmembrane region" description="Helical" evidence="9">
    <location>
        <begin position="687"/>
        <end position="705"/>
    </location>
</feature>
<feature type="region of interest" description="Disordered" evidence="8">
    <location>
        <begin position="1"/>
        <end position="63"/>
    </location>
</feature>
<dbReference type="NCBIfam" id="TIGR00876">
    <property type="entry name" value="tal_mycobact"/>
    <property type="match status" value="1"/>
</dbReference>
<feature type="transmembrane region" description="Helical" evidence="9">
    <location>
        <begin position="283"/>
        <end position="310"/>
    </location>
</feature>
<dbReference type="PANTHER" id="PTHR35313">
    <property type="entry name" value="NO EXINE FORMATION 1"/>
    <property type="match status" value="1"/>
</dbReference>
<feature type="transmembrane region" description="Helical" evidence="9">
    <location>
        <begin position="767"/>
        <end position="784"/>
    </location>
</feature>
<keyword evidence="11" id="KW-1185">Reference proteome</keyword>
<feature type="transmembrane region" description="Helical" evidence="9">
    <location>
        <begin position="438"/>
        <end position="457"/>
    </location>
</feature>
<evidence type="ECO:0000256" key="6">
    <source>
        <dbReference type="ARBA" id="ARBA00023270"/>
    </source>
</evidence>
<dbReference type="InterPro" id="IPR001585">
    <property type="entry name" value="TAL/FSA"/>
</dbReference>